<protein>
    <recommendedName>
        <fullName evidence="8">Zn(2)-C6 fungal-type domain-containing protein</fullName>
    </recommendedName>
</protein>
<keyword evidence="3" id="KW-0805">Transcription regulation</keyword>
<organism evidence="9 10">
    <name type="scientific">Fusarium oxysporum f. sp. raphani 54005</name>
    <dbReference type="NCBI Taxonomy" id="1089458"/>
    <lineage>
        <taxon>Eukaryota</taxon>
        <taxon>Fungi</taxon>
        <taxon>Dikarya</taxon>
        <taxon>Ascomycota</taxon>
        <taxon>Pezizomycotina</taxon>
        <taxon>Sordariomycetes</taxon>
        <taxon>Hypocreomycetidae</taxon>
        <taxon>Hypocreales</taxon>
        <taxon>Nectriaceae</taxon>
        <taxon>Fusarium</taxon>
        <taxon>Fusarium oxysporum species complex</taxon>
    </lineage>
</organism>
<evidence type="ECO:0000259" key="8">
    <source>
        <dbReference type="Pfam" id="PF00172"/>
    </source>
</evidence>
<dbReference type="PANTHER" id="PTHR36206">
    <property type="entry name" value="ASPERCRYPTIN BIOSYNTHESIS CLUSTER-SPECIFIC TRANSCRIPTION REGULATOR ATNN-RELATED"/>
    <property type="match status" value="1"/>
</dbReference>
<dbReference type="GO" id="GO:0000981">
    <property type="term" value="F:DNA-binding transcription factor activity, RNA polymerase II-specific"/>
    <property type="evidence" value="ECO:0007669"/>
    <property type="project" value="InterPro"/>
</dbReference>
<gene>
    <name evidence="9" type="ORF">FOQG_19133</name>
</gene>
<feature type="domain" description="Zn(2)-C6 fungal-type" evidence="8">
    <location>
        <begin position="68"/>
        <end position="97"/>
    </location>
</feature>
<feature type="region of interest" description="Disordered" evidence="7">
    <location>
        <begin position="1"/>
        <end position="40"/>
    </location>
</feature>
<feature type="compositionally biased region" description="Low complexity" evidence="7">
    <location>
        <begin position="117"/>
        <end position="134"/>
    </location>
</feature>
<evidence type="ECO:0000256" key="5">
    <source>
        <dbReference type="ARBA" id="ARBA00023163"/>
    </source>
</evidence>
<proteinExistence type="predicted"/>
<feature type="region of interest" description="Disordered" evidence="7">
    <location>
        <begin position="96"/>
        <end position="149"/>
    </location>
</feature>
<evidence type="ECO:0000256" key="3">
    <source>
        <dbReference type="ARBA" id="ARBA00023015"/>
    </source>
</evidence>
<evidence type="ECO:0000313" key="10">
    <source>
        <dbReference type="Proteomes" id="UP000030663"/>
    </source>
</evidence>
<dbReference type="EMBL" id="JH658765">
    <property type="protein sequence ID" value="EXK76108.1"/>
    <property type="molecule type" value="Genomic_DNA"/>
</dbReference>
<dbReference type="Proteomes" id="UP000030663">
    <property type="component" value="Unassembled WGS sequence"/>
</dbReference>
<keyword evidence="5" id="KW-0804">Transcription</keyword>
<evidence type="ECO:0000256" key="2">
    <source>
        <dbReference type="ARBA" id="ARBA00022833"/>
    </source>
</evidence>
<evidence type="ECO:0000313" key="9">
    <source>
        <dbReference type="EMBL" id="EXK76108.1"/>
    </source>
</evidence>
<keyword evidence="4" id="KW-0238">DNA-binding</keyword>
<keyword evidence="2" id="KW-0862">Zinc</keyword>
<keyword evidence="10" id="KW-1185">Reference proteome</keyword>
<dbReference type="InterPro" id="IPR052360">
    <property type="entry name" value="Transcr_Regulatory_Proteins"/>
</dbReference>
<dbReference type="PANTHER" id="PTHR36206:SF12">
    <property type="entry name" value="ASPERCRYPTIN BIOSYNTHESIS CLUSTER-SPECIFIC TRANSCRIPTION REGULATOR ATNN-RELATED"/>
    <property type="match status" value="1"/>
</dbReference>
<dbReference type="GO" id="GO:0003677">
    <property type="term" value="F:DNA binding"/>
    <property type="evidence" value="ECO:0007669"/>
    <property type="project" value="UniProtKB-KW"/>
</dbReference>
<dbReference type="AlphaFoldDB" id="X0BBB0"/>
<dbReference type="InterPro" id="IPR001138">
    <property type="entry name" value="Zn2Cys6_DnaBD"/>
</dbReference>
<accession>X0BBB0</accession>
<dbReference type="Gene3D" id="4.10.240.10">
    <property type="entry name" value="Zn(2)-C6 fungal-type DNA-binding domain"/>
    <property type="match status" value="1"/>
</dbReference>
<feature type="compositionally biased region" description="Polar residues" evidence="7">
    <location>
        <begin position="98"/>
        <end position="107"/>
    </location>
</feature>
<dbReference type="GO" id="GO:0008270">
    <property type="term" value="F:zinc ion binding"/>
    <property type="evidence" value="ECO:0007669"/>
    <property type="project" value="InterPro"/>
</dbReference>
<keyword evidence="1" id="KW-0479">Metal-binding</keyword>
<sequence>MEIQFSIPITGGRPNSAAASSSLTESERSANATASRGGAQVERVRDVLHVSLLCVLHHEFVTNLFPGKKRHVKCDETKPSCLNCLKWKGSCHGYGDASATSPETAPNESKPRHAGSKKATASSATKSRATSKIKVSTGSTAVVKARPSTIPEEPPINPICFTSTIRHHLKDHTT</sequence>
<keyword evidence="6" id="KW-0539">Nucleus</keyword>
<evidence type="ECO:0000256" key="6">
    <source>
        <dbReference type="ARBA" id="ARBA00023242"/>
    </source>
</evidence>
<dbReference type="HOGENOM" id="CLU_1540147_0_0_1"/>
<dbReference type="CDD" id="cd00067">
    <property type="entry name" value="GAL4"/>
    <property type="match status" value="1"/>
</dbReference>
<dbReference type="SUPFAM" id="SSF57701">
    <property type="entry name" value="Zn2/Cys6 DNA-binding domain"/>
    <property type="match status" value="1"/>
</dbReference>
<reference evidence="9 10" key="1">
    <citation type="submission" date="2011-11" db="EMBL/GenBank/DDBJ databases">
        <title>The Genome Sequence of Fusarium oxysporum PHW815.</title>
        <authorList>
            <consortium name="The Broad Institute Genome Sequencing Platform"/>
            <person name="Ma L.-J."/>
            <person name="Gale L.R."/>
            <person name="Schwartz D.C."/>
            <person name="Zhou S."/>
            <person name="Corby-Kistler H."/>
            <person name="Young S.K."/>
            <person name="Zeng Q."/>
            <person name="Gargeya S."/>
            <person name="Fitzgerald M."/>
            <person name="Haas B."/>
            <person name="Abouelleil A."/>
            <person name="Alvarado L."/>
            <person name="Arachchi H.M."/>
            <person name="Berlin A."/>
            <person name="Brown A."/>
            <person name="Chapman S.B."/>
            <person name="Chen Z."/>
            <person name="Dunbar C."/>
            <person name="Freedman E."/>
            <person name="Gearin G."/>
            <person name="Goldberg J."/>
            <person name="Griggs A."/>
            <person name="Gujja S."/>
            <person name="Heiman D."/>
            <person name="Howarth C."/>
            <person name="Larson L."/>
            <person name="Lui A."/>
            <person name="MacDonald P.J.P."/>
            <person name="Montmayeur A."/>
            <person name="Murphy C."/>
            <person name="Neiman D."/>
            <person name="Pearson M."/>
            <person name="Priest M."/>
            <person name="Roberts A."/>
            <person name="Saif S."/>
            <person name="Shea T."/>
            <person name="Shenoy N."/>
            <person name="Sisk P."/>
            <person name="Stolte C."/>
            <person name="Sykes S."/>
            <person name="Wortman J."/>
            <person name="Nusbaum C."/>
            <person name="Birren B."/>
        </authorList>
    </citation>
    <scope>NUCLEOTIDE SEQUENCE [LARGE SCALE GENOMIC DNA]</scope>
    <source>
        <strain evidence="9 10">54005</strain>
    </source>
</reference>
<evidence type="ECO:0000256" key="1">
    <source>
        <dbReference type="ARBA" id="ARBA00022723"/>
    </source>
</evidence>
<dbReference type="InterPro" id="IPR036864">
    <property type="entry name" value="Zn2-C6_fun-type_DNA-bd_sf"/>
</dbReference>
<evidence type="ECO:0000256" key="4">
    <source>
        <dbReference type="ARBA" id="ARBA00023125"/>
    </source>
</evidence>
<name>X0BBB0_FUSOX</name>
<dbReference type="Pfam" id="PF00172">
    <property type="entry name" value="Zn_clus"/>
    <property type="match status" value="1"/>
</dbReference>
<evidence type="ECO:0000256" key="7">
    <source>
        <dbReference type="SAM" id="MobiDB-lite"/>
    </source>
</evidence>